<keyword evidence="14" id="KW-1000">Mitochondrion outer membrane</keyword>
<evidence type="ECO:0000256" key="14">
    <source>
        <dbReference type="HAMAP-Rule" id="MF_03212"/>
    </source>
</evidence>
<dbReference type="InterPro" id="IPR017927">
    <property type="entry name" value="FAD-bd_FR_type"/>
</dbReference>
<keyword evidence="11 14" id="KW-0472">Membrane</keyword>
<comment type="similarity">
    <text evidence="14">In the C-terminal section; belongs to the flavoprotein pyridine nucleotide cytochrome reductase family.</text>
</comment>
<feature type="binding site" evidence="14">
    <location>
        <begin position="662"/>
        <end position="666"/>
    </location>
    <ligand>
        <name>NADP(+)</name>
        <dbReference type="ChEBI" id="CHEBI:58349"/>
    </ligand>
</feature>
<evidence type="ECO:0000256" key="9">
    <source>
        <dbReference type="ARBA" id="ARBA00023002"/>
    </source>
</evidence>
<dbReference type="InterPro" id="IPR001094">
    <property type="entry name" value="Flavdoxin-like"/>
</dbReference>
<proteinExistence type="inferred from homology"/>
<keyword evidence="10 14" id="KW-0756">Sterol biosynthesis</keyword>
<dbReference type="Pfam" id="PF00258">
    <property type="entry name" value="Flavodoxin_1"/>
    <property type="match status" value="1"/>
</dbReference>
<dbReference type="Gene3D" id="3.40.50.80">
    <property type="entry name" value="Nucleotide-binding domain of ferredoxin-NADP reductase (FNR) module"/>
    <property type="match status" value="1"/>
</dbReference>
<evidence type="ECO:0000256" key="3">
    <source>
        <dbReference type="ARBA" id="ARBA00022692"/>
    </source>
</evidence>
<evidence type="ECO:0000256" key="11">
    <source>
        <dbReference type="ARBA" id="ARBA00023136"/>
    </source>
</evidence>
<dbReference type="CDD" id="cd06204">
    <property type="entry name" value="CYPOR"/>
    <property type="match status" value="1"/>
</dbReference>
<comment type="caution">
    <text evidence="14">Lacks conserved residue(s) required for the propagation of feature annotation.</text>
</comment>
<dbReference type="InterPro" id="IPR023173">
    <property type="entry name" value="NADPH_Cyt_P450_Rdtase_alpha"/>
</dbReference>
<evidence type="ECO:0000313" key="19">
    <source>
        <dbReference type="Proteomes" id="UP001448207"/>
    </source>
</evidence>
<comment type="cofactor">
    <cofactor evidence="14">
        <name>FAD</name>
        <dbReference type="ChEBI" id="CHEBI:57692"/>
    </cofactor>
    <text evidence="14">Binds 1 FAD per monomer.</text>
</comment>
<evidence type="ECO:0000256" key="6">
    <source>
        <dbReference type="ARBA" id="ARBA00022857"/>
    </source>
</evidence>
<comment type="subcellular location">
    <subcellularLocation>
        <location evidence="14">Endoplasmic reticulum membrane</location>
        <topology evidence="14">Single-pass membrane protein</topology>
        <orientation evidence="14">Cytoplasmic side</orientation>
    </subcellularLocation>
    <subcellularLocation>
        <location evidence="14">Mitochondrion outer membrane</location>
        <topology evidence="14">Single-pass membrane protein</topology>
        <orientation evidence="14">Cytoplasmic side</orientation>
    </subcellularLocation>
    <subcellularLocation>
        <location evidence="14">Cell membrane</location>
        <topology evidence="14">Single-pass membrane protein</topology>
        <orientation evidence="14">Cytoplasmic side</orientation>
    </subcellularLocation>
</comment>
<evidence type="ECO:0000256" key="15">
    <source>
        <dbReference type="SAM" id="MobiDB-lite"/>
    </source>
</evidence>
<dbReference type="PROSITE" id="PS51384">
    <property type="entry name" value="FAD_FR"/>
    <property type="match status" value="1"/>
</dbReference>
<dbReference type="Gene3D" id="1.20.990.10">
    <property type="entry name" value="NADPH-cytochrome p450 Reductase, Chain A, domain 3"/>
    <property type="match status" value="1"/>
</dbReference>
<feature type="binding site" evidence="14">
    <location>
        <begin position="78"/>
        <end position="83"/>
    </location>
    <ligand>
        <name>FMN</name>
        <dbReference type="ChEBI" id="CHEBI:58210"/>
    </ligand>
</feature>
<feature type="binding site" evidence="14">
    <location>
        <begin position="656"/>
        <end position="657"/>
    </location>
    <ligand>
        <name>NADP(+)</name>
        <dbReference type="ChEBI" id="CHEBI:58349"/>
    </ligand>
</feature>
<keyword evidence="14" id="KW-0443">Lipid metabolism</keyword>
<feature type="binding site" evidence="14">
    <location>
        <begin position="505"/>
        <end position="507"/>
    </location>
    <ligand>
        <name>FAD</name>
        <dbReference type="ChEBI" id="CHEBI:57692"/>
    </ligand>
</feature>
<feature type="binding site" evidence="14">
    <location>
        <begin position="179"/>
        <end position="188"/>
    </location>
    <ligand>
        <name>FMN</name>
        <dbReference type="ChEBI" id="CHEBI:58210"/>
    </ligand>
</feature>
<feature type="domain" description="Flavodoxin-like" evidence="16">
    <location>
        <begin position="72"/>
        <end position="230"/>
    </location>
</feature>
<keyword evidence="2 14" id="KW-0288">FMN</keyword>
<feature type="binding site" evidence="14">
    <location>
        <position position="594"/>
    </location>
    <ligand>
        <name>NADP(+)</name>
        <dbReference type="ChEBI" id="CHEBI:58349"/>
    </ligand>
</feature>
<keyword evidence="3 14" id="KW-0812">Transmembrane</keyword>
<dbReference type="InterPro" id="IPR008254">
    <property type="entry name" value="Flavodoxin/NO_synth"/>
</dbReference>
<evidence type="ECO:0000256" key="12">
    <source>
        <dbReference type="ARBA" id="ARBA00023166"/>
    </source>
</evidence>
<feature type="binding site" evidence="14">
    <location>
        <position position="511"/>
    </location>
    <ligand>
        <name>FAD</name>
        <dbReference type="ChEBI" id="CHEBI:57692"/>
    </ligand>
</feature>
<evidence type="ECO:0000256" key="13">
    <source>
        <dbReference type="ARBA" id="ARBA00023221"/>
    </source>
</evidence>
<dbReference type="PROSITE" id="PS50902">
    <property type="entry name" value="FLAVODOXIN_LIKE"/>
    <property type="match status" value="1"/>
</dbReference>
<dbReference type="Proteomes" id="UP001448207">
    <property type="component" value="Unassembled WGS sequence"/>
</dbReference>
<dbReference type="InterPro" id="IPR001709">
    <property type="entry name" value="Flavoprot_Pyr_Nucl_cyt_Rdtase"/>
</dbReference>
<keyword evidence="5 14" id="KW-0274">FAD</keyword>
<feature type="binding site" evidence="14">
    <location>
        <begin position="487"/>
        <end position="490"/>
    </location>
    <ligand>
        <name>FAD</name>
        <dbReference type="ChEBI" id="CHEBI:57692"/>
    </ligand>
</feature>
<evidence type="ECO:0000256" key="1">
    <source>
        <dbReference type="ARBA" id="ARBA00022630"/>
    </source>
</evidence>
<dbReference type="PRINTS" id="PR00371">
    <property type="entry name" value="FPNCR"/>
</dbReference>
<evidence type="ECO:0000256" key="10">
    <source>
        <dbReference type="ARBA" id="ARBA00023011"/>
    </source>
</evidence>
<keyword evidence="9 14" id="KW-0560">Oxidoreductase</keyword>
<evidence type="ECO:0000259" key="16">
    <source>
        <dbReference type="PROSITE" id="PS50902"/>
    </source>
</evidence>
<feature type="binding site" evidence="14">
    <location>
        <position position="736"/>
    </location>
    <ligand>
        <name>FAD</name>
        <dbReference type="ChEBI" id="CHEBI:57692"/>
    </ligand>
</feature>
<dbReference type="Pfam" id="PF00667">
    <property type="entry name" value="FAD_binding_1"/>
    <property type="match status" value="2"/>
</dbReference>
<evidence type="ECO:0000256" key="4">
    <source>
        <dbReference type="ARBA" id="ARBA00022824"/>
    </source>
</evidence>
<dbReference type="SUPFAM" id="SSF52218">
    <property type="entry name" value="Flavoproteins"/>
    <property type="match status" value="1"/>
</dbReference>
<dbReference type="EC" id="1.6.2.4" evidence="14"/>
<evidence type="ECO:0000256" key="2">
    <source>
        <dbReference type="ARBA" id="ARBA00022643"/>
    </source>
</evidence>
<dbReference type="InterPro" id="IPR003097">
    <property type="entry name" value="CysJ-like_FAD-binding"/>
</dbReference>
<keyword evidence="4 14" id="KW-0256">Endoplasmic reticulum</keyword>
<dbReference type="HAMAP" id="MF_03212">
    <property type="entry name" value="NCPR"/>
    <property type="match status" value="1"/>
</dbReference>
<feature type="domain" description="FAD-binding FR-type" evidence="17">
    <location>
        <begin position="287"/>
        <end position="561"/>
    </location>
</feature>
<dbReference type="PRINTS" id="PR00369">
    <property type="entry name" value="FLAVODOXIN"/>
</dbReference>
<dbReference type="InterPro" id="IPR001433">
    <property type="entry name" value="OxRdtase_FAD/NAD-bd"/>
</dbReference>
<comment type="similarity">
    <text evidence="14">In the N-terminal section; belongs to the flavodoxin family.</text>
</comment>
<comment type="function">
    <text evidence="14">This enzyme is required for electron transfer from NADP to cytochrome P450 in microsomes. It can also provide electron transfer to heme oxygenase and cytochrome B5. Involved in ergosterol biosynthesis.</text>
</comment>
<feature type="binding site" evidence="14">
    <location>
        <position position="214"/>
    </location>
    <ligand>
        <name>FMN</name>
        <dbReference type="ChEBI" id="CHEBI:58210"/>
    </ligand>
</feature>
<keyword evidence="1 14" id="KW-0285">Flavoprotein</keyword>
<evidence type="ECO:0000259" key="17">
    <source>
        <dbReference type="PROSITE" id="PS51384"/>
    </source>
</evidence>
<dbReference type="InterPro" id="IPR023208">
    <property type="entry name" value="P450R"/>
</dbReference>
<dbReference type="Gene3D" id="2.40.30.10">
    <property type="entry name" value="Translation factors"/>
    <property type="match status" value="1"/>
</dbReference>
<comment type="similarity">
    <text evidence="14">Belongs to the NADPH--cytochrome P450 reductase family.</text>
</comment>
<dbReference type="InterPro" id="IPR029039">
    <property type="entry name" value="Flavoprotein-like_sf"/>
</dbReference>
<dbReference type="PANTHER" id="PTHR19384">
    <property type="entry name" value="NITRIC OXIDE SYNTHASE-RELATED"/>
    <property type="match status" value="1"/>
</dbReference>
<dbReference type="InterPro" id="IPR039261">
    <property type="entry name" value="FNR_nucleotide-bd"/>
</dbReference>
<evidence type="ECO:0000256" key="8">
    <source>
        <dbReference type="ARBA" id="ARBA00022989"/>
    </source>
</evidence>
<dbReference type="SUPFAM" id="SSF52343">
    <property type="entry name" value="Ferredoxin reductase-like, C-terminal NADP-linked domain"/>
    <property type="match status" value="1"/>
</dbReference>
<feature type="binding site" evidence="14">
    <location>
        <begin position="129"/>
        <end position="132"/>
    </location>
    <ligand>
        <name>FMN</name>
        <dbReference type="ChEBI" id="CHEBI:58210"/>
    </ligand>
</feature>
<feature type="binding site" evidence="14">
    <location>
        <position position="698"/>
    </location>
    <ligand>
        <name>NADP(+)</name>
        <dbReference type="ChEBI" id="CHEBI:58349"/>
    </ligand>
</feature>
<dbReference type="PIRSF" id="PIRSF000208">
    <property type="entry name" value="P450R"/>
    <property type="match status" value="1"/>
</dbReference>
<comment type="caution">
    <text evidence="18">The sequence shown here is derived from an EMBL/GenBank/DDBJ whole genome shotgun (WGS) entry which is preliminary data.</text>
</comment>
<feature type="binding site" evidence="14">
    <location>
        <begin position="524"/>
        <end position="527"/>
    </location>
    <ligand>
        <name>FAD</name>
        <dbReference type="ChEBI" id="CHEBI:57692"/>
    </ligand>
</feature>
<keyword evidence="14" id="KW-0444">Lipid biosynthesis</keyword>
<evidence type="ECO:0000313" key="18">
    <source>
        <dbReference type="EMBL" id="KAL0084374.1"/>
    </source>
</evidence>
<gene>
    <name evidence="18" type="ORF">J3Q64DRAFT_1814637</name>
</gene>
<feature type="region of interest" description="Disordered" evidence="15">
    <location>
        <begin position="445"/>
        <end position="464"/>
    </location>
</feature>
<feature type="compositionally biased region" description="Basic and acidic residues" evidence="15">
    <location>
        <begin position="445"/>
        <end position="456"/>
    </location>
</feature>
<sequence length="736" mass="82806">MTRSKQLMESLDIILLGTIGLGTIAWFARHQIANTFKSSKDTVIDDSESSEKPTPKAERNFVKIMKEQGRQVIIFYGSQTGTAEDYAARLAKESSQKYNVSCMTADLELYDLSYLDTLPKECLAIFVLATYGEGEPTDNAVEFWDMLNDESVEFSQSESQSESDSGSPLSNLRFIVFGLGNKTYEHYNSVCRTVDKRLEQLGGTRVCERGEGDDDSSLEDDFLAWQETLWPAFCEAMGVDENPTSSGPRQPTYKVDELDSFENDLVYMGEISERPKDSTSAIVYDAKRPFAATVTSRELFFVKDRHCLHMEIDLGDSNLSYQTGDHIAIWPTNNEVQVKRLASILGLQDKLDRVVNVSSVDAAASKQHPFPVPTTYRTIFRHYLDICAIPSRQTLMSLVDFAPNDASRAFLQTLATDKEAYKSQVSEPVRNLGEVLELVARAGKLDQDQDQDRKTNTEANGNHSTKGAFEAVPFDLVVESISRLQPRYYSISSSSKESPRSISVTVVMLDYKPQKSNNERTVYGVATNYLWSIHAAVHELEKPVGYPDYVVAGPRGSYMNDDKSVVKVPVHVRRSQFKLPRNPTVPVIMVGPGTGVAPFRAFVRERAAQKLDKKPVGPTVLFFGCRHSQQDYLYADEWPGLFETLGEDSRIITAFSREHAEKVYVQHRLEQEGEEMWGLLERGAYVYVCGDAKSMAKDVQHTFTVIAQQYGNKTEEKAAEFIKSLRSTGRYQEDVW</sequence>
<keyword evidence="8 14" id="KW-1133">Transmembrane helix</keyword>
<keyword evidence="6 14" id="KW-0521">NADP</keyword>
<keyword evidence="7 14" id="KW-0752">Steroid biosynthesis</keyword>
<dbReference type="PANTHER" id="PTHR19384:SF17">
    <property type="entry name" value="NADPH--CYTOCHROME P450 REDUCTASE"/>
    <property type="match status" value="1"/>
</dbReference>
<keyword evidence="14" id="KW-0496">Mitochondrion</keyword>
<dbReference type="Pfam" id="PF00175">
    <property type="entry name" value="NAD_binding_1"/>
    <property type="match status" value="1"/>
</dbReference>
<keyword evidence="14" id="KW-1003">Cell membrane</keyword>
<dbReference type="SUPFAM" id="SSF63380">
    <property type="entry name" value="Riboflavin synthase domain-like"/>
    <property type="match status" value="1"/>
</dbReference>
<dbReference type="Gene3D" id="3.40.50.360">
    <property type="match status" value="1"/>
</dbReference>
<feature type="binding site" evidence="14">
    <location>
        <position position="305"/>
    </location>
    <ligand>
        <name>NADP(+)</name>
        <dbReference type="ChEBI" id="CHEBI:58349"/>
    </ligand>
</feature>
<comment type="cofactor">
    <cofactor evidence="14">
        <name>FMN</name>
        <dbReference type="ChEBI" id="CHEBI:58210"/>
    </cofactor>
    <text evidence="14">Binds 1 FMN per monomer.</text>
</comment>
<keyword evidence="19" id="KW-1185">Reference proteome</keyword>
<reference evidence="18 19" key="1">
    <citation type="submission" date="2024-04" db="EMBL/GenBank/DDBJ databases">
        <title>Symmetric and asymmetric DNA N6-adenine methylation regulates different biological responses in Mucorales.</title>
        <authorList>
            <consortium name="Lawrence Berkeley National Laboratory"/>
            <person name="Lax C."/>
            <person name="Mondo S.J."/>
            <person name="Osorio-Concepcion M."/>
            <person name="Muszewska A."/>
            <person name="Corrochano-Luque M."/>
            <person name="Gutierrez G."/>
            <person name="Riley R."/>
            <person name="Lipzen A."/>
            <person name="Guo J."/>
            <person name="Hundley H."/>
            <person name="Amirebrahimi M."/>
            <person name="Ng V."/>
            <person name="Lorenzo-Gutierrez D."/>
            <person name="Binder U."/>
            <person name="Yang J."/>
            <person name="Song Y."/>
            <person name="Canovas D."/>
            <person name="Navarro E."/>
            <person name="Freitag M."/>
            <person name="Gabaldon T."/>
            <person name="Grigoriev I.V."/>
            <person name="Corrochano L.M."/>
            <person name="Nicolas F.E."/>
            <person name="Garre V."/>
        </authorList>
    </citation>
    <scope>NUCLEOTIDE SEQUENCE [LARGE SCALE GENOMIC DNA]</scope>
    <source>
        <strain evidence="18 19">L51</strain>
    </source>
</reference>
<name>A0ABR3AYD3_PHYBL</name>
<evidence type="ECO:0000256" key="5">
    <source>
        <dbReference type="ARBA" id="ARBA00022827"/>
    </source>
</evidence>
<dbReference type="InterPro" id="IPR017938">
    <property type="entry name" value="Riboflavin_synthase-like_b-brl"/>
</dbReference>
<protein>
    <recommendedName>
        <fullName evidence="14">NADPH--cytochrome P450 reductase</fullName>
        <shortName evidence="14">CPR</shortName>
        <shortName evidence="14">P450R</shortName>
        <ecNumber evidence="14">1.6.2.4</ecNumber>
    </recommendedName>
</protein>
<comment type="catalytic activity">
    <reaction evidence="14">
        <text>2 oxidized [cytochrome P450] + NADPH = 2 reduced [cytochrome P450] + NADP(+) + H(+)</text>
        <dbReference type="Rhea" id="RHEA:24040"/>
        <dbReference type="Rhea" id="RHEA-COMP:14627"/>
        <dbReference type="Rhea" id="RHEA-COMP:14628"/>
        <dbReference type="ChEBI" id="CHEBI:15378"/>
        <dbReference type="ChEBI" id="CHEBI:55376"/>
        <dbReference type="ChEBI" id="CHEBI:57783"/>
        <dbReference type="ChEBI" id="CHEBI:58349"/>
        <dbReference type="ChEBI" id="CHEBI:60344"/>
        <dbReference type="EC" id="1.6.2.4"/>
    </reaction>
</comment>
<feature type="transmembrane region" description="Helical" evidence="14">
    <location>
        <begin position="7"/>
        <end position="28"/>
    </location>
</feature>
<keyword evidence="12 14" id="KW-1207">Sterol metabolism</keyword>
<accession>A0ABR3AYD3</accession>
<evidence type="ECO:0000256" key="7">
    <source>
        <dbReference type="ARBA" id="ARBA00022955"/>
    </source>
</evidence>
<keyword evidence="13 14" id="KW-0753">Steroid metabolism</keyword>
<dbReference type="EMBL" id="JBCLYO010000012">
    <property type="protein sequence ID" value="KAL0084374.1"/>
    <property type="molecule type" value="Genomic_DNA"/>
</dbReference>
<organism evidence="18 19">
    <name type="scientific">Phycomyces blakesleeanus</name>
    <dbReference type="NCBI Taxonomy" id="4837"/>
    <lineage>
        <taxon>Eukaryota</taxon>
        <taxon>Fungi</taxon>
        <taxon>Fungi incertae sedis</taxon>
        <taxon>Mucoromycota</taxon>
        <taxon>Mucoromycotina</taxon>
        <taxon>Mucoromycetes</taxon>
        <taxon>Mucorales</taxon>
        <taxon>Phycomycetaceae</taxon>
        <taxon>Phycomyces</taxon>
    </lineage>
</organism>